<dbReference type="Pfam" id="PF00393">
    <property type="entry name" value="6PGD"/>
    <property type="match status" value="1"/>
</dbReference>
<dbReference type="GO" id="GO:0051287">
    <property type="term" value="F:NAD binding"/>
    <property type="evidence" value="ECO:0007669"/>
    <property type="project" value="UniProtKB-UniRule"/>
</dbReference>
<evidence type="ECO:0000313" key="7">
    <source>
        <dbReference type="EMBL" id="MFC7135753.1"/>
    </source>
</evidence>
<dbReference type="NCBIfam" id="NF007161">
    <property type="entry name" value="PRK09599.1"/>
    <property type="match status" value="1"/>
</dbReference>
<comment type="pathway">
    <text evidence="4">Carbohydrate degradation; pentose phosphate pathway.</text>
</comment>
<dbReference type="RefSeq" id="WP_284014640.1">
    <property type="nucleotide sequence ID" value="NZ_CP126156.1"/>
</dbReference>
<reference evidence="7 8" key="1">
    <citation type="journal article" date="2019" name="Int. J. Syst. Evol. Microbiol.">
        <title>The Global Catalogue of Microorganisms (GCM) 10K type strain sequencing project: providing services to taxonomists for standard genome sequencing and annotation.</title>
        <authorList>
            <consortium name="The Broad Institute Genomics Platform"/>
            <consortium name="The Broad Institute Genome Sequencing Center for Infectious Disease"/>
            <person name="Wu L."/>
            <person name="Ma J."/>
        </authorList>
    </citation>
    <scope>NUCLEOTIDE SEQUENCE [LARGE SCALE GENOMIC DNA]</scope>
    <source>
        <strain evidence="7 8">DT92</strain>
    </source>
</reference>
<dbReference type="GeneID" id="81122928"/>
<dbReference type="InterPro" id="IPR006114">
    <property type="entry name" value="6PGDH_C"/>
</dbReference>
<feature type="binding site" evidence="4">
    <location>
        <begin position="7"/>
        <end position="12"/>
    </location>
    <ligand>
        <name>NAD(+)</name>
        <dbReference type="ChEBI" id="CHEBI:57540"/>
    </ligand>
</feature>
<sequence>MQLGVIGLGRMGRIVVDRVLDAGHDVVAFDLSAEATAAAAEAGAEPADSVADLYERLSEGERSEPSNRTGSEATREDDGSDADEGVRIWLMVPAGDAVDATLDDLEPHLTDDDVVVDGGNSHFEDSVRRAEATDAAYLDCGTSGGPAGAELGFSLMVGGPAWAYEELTPVFDAVATGPAGHDRMGEAGSGHYVKMVHNGVEYALMQAYGEGFELLHEGRYDLDLEAVARTWNNGAVIRSWLLELCEEAFREEGNDLGDVADRVEGGSTGTWTVQEALEQEVPVPLIYQALAERFDSRRERFGRRLASRLRYGFGRHDVPRNGE</sequence>
<dbReference type="SUPFAM" id="SSF51735">
    <property type="entry name" value="NAD(P)-binding Rossmann-fold domains"/>
    <property type="match status" value="1"/>
</dbReference>
<dbReference type="EMBL" id="JBHSZG010000001">
    <property type="protein sequence ID" value="MFC7135753.1"/>
    <property type="molecule type" value="Genomic_DNA"/>
</dbReference>
<dbReference type="GO" id="GO:0019521">
    <property type="term" value="P:D-gluconate metabolic process"/>
    <property type="evidence" value="ECO:0007669"/>
    <property type="project" value="UniProtKB-KW"/>
</dbReference>
<comment type="caution">
    <text evidence="7">The sequence shown here is derived from an EMBL/GenBank/DDBJ whole genome shotgun (WGS) entry which is preliminary data.</text>
</comment>
<evidence type="ECO:0000259" key="6">
    <source>
        <dbReference type="SMART" id="SM01350"/>
    </source>
</evidence>
<accession>A0ABD5XKL1</accession>
<comment type="similarity">
    <text evidence="1 4">Belongs to the 6-phosphogluconate dehydrogenase family.</text>
</comment>
<dbReference type="SUPFAM" id="SSF48179">
    <property type="entry name" value="6-phosphogluconate dehydrogenase C-terminal domain-like"/>
    <property type="match status" value="1"/>
</dbReference>
<feature type="binding site" evidence="4">
    <location>
        <position position="120"/>
    </location>
    <ligand>
        <name>substrate</name>
    </ligand>
</feature>
<dbReference type="InterPro" id="IPR006183">
    <property type="entry name" value="Pgluconate_DH"/>
</dbReference>
<feature type="active site" description="Proton acceptor" evidence="4">
    <location>
        <position position="194"/>
    </location>
</feature>
<evidence type="ECO:0000256" key="4">
    <source>
        <dbReference type="HAMAP-Rule" id="MF_02047"/>
    </source>
</evidence>
<feature type="domain" description="6-phosphogluconate dehydrogenase C-terminal" evidence="6">
    <location>
        <begin position="190"/>
        <end position="323"/>
    </location>
</feature>
<gene>
    <name evidence="7" type="ORF">ACFQRB_02385</name>
</gene>
<dbReference type="GO" id="GO:0009051">
    <property type="term" value="P:pentose-phosphate shunt, oxidative branch"/>
    <property type="evidence" value="ECO:0007669"/>
    <property type="project" value="UniProtKB-UniRule"/>
</dbReference>
<dbReference type="HAMAP" id="MF_02047">
    <property type="entry name" value="6PGDH_archaea"/>
    <property type="match status" value="1"/>
</dbReference>
<dbReference type="PANTHER" id="PTHR11811">
    <property type="entry name" value="6-PHOSPHOGLUCONATE DEHYDROGENASE"/>
    <property type="match status" value="1"/>
</dbReference>
<evidence type="ECO:0000313" key="8">
    <source>
        <dbReference type="Proteomes" id="UP001596368"/>
    </source>
</evidence>
<dbReference type="SMART" id="SM01350">
    <property type="entry name" value="6PGD"/>
    <property type="match status" value="1"/>
</dbReference>
<keyword evidence="2 4" id="KW-0560">Oxidoreductase</keyword>
<feature type="active site" description="Proton donor" evidence="4">
    <location>
        <position position="201"/>
    </location>
</feature>
<feature type="region of interest" description="Disordered" evidence="5">
    <location>
        <begin position="57"/>
        <end position="82"/>
    </location>
</feature>
<dbReference type="GO" id="GO:0016616">
    <property type="term" value="F:oxidoreductase activity, acting on the CH-OH group of donors, NAD or NADP as acceptor"/>
    <property type="evidence" value="ECO:0007669"/>
    <property type="project" value="UniProtKB-UniRule"/>
</dbReference>
<evidence type="ECO:0000256" key="5">
    <source>
        <dbReference type="SAM" id="MobiDB-lite"/>
    </source>
</evidence>
<comment type="function">
    <text evidence="4">Catalyzes the oxidative decarboxylation of 6-phosphogluconate to ribulose 5-phosphate and CO(2), with concomitant reduction of NAD to NADH.</text>
</comment>
<feature type="binding site" evidence="4">
    <location>
        <begin position="92"/>
        <end position="94"/>
    </location>
    <ligand>
        <name>NAD(+)</name>
        <dbReference type="ChEBI" id="CHEBI:57540"/>
    </ligand>
</feature>
<dbReference type="AlphaFoldDB" id="A0ABD5XKL1"/>
<feature type="binding site" evidence="4">
    <location>
        <position position="202"/>
    </location>
    <ligand>
        <name>substrate</name>
    </ligand>
</feature>
<dbReference type="Gene3D" id="1.10.1040.10">
    <property type="entry name" value="N-(1-d-carboxylethyl)-l-norvaline Dehydrogenase, domain 2"/>
    <property type="match status" value="1"/>
</dbReference>
<evidence type="ECO:0000256" key="2">
    <source>
        <dbReference type="ARBA" id="ARBA00023002"/>
    </source>
</evidence>
<dbReference type="Proteomes" id="UP001596368">
    <property type="component" value="Unassembled WGS sequence"/>
</dbReference>
<dbReference type="InterPro" id="IPR013328">
    <property type="entry name" value="6PGD_dom2"/>
</dbReference>
<name>A0ABD5XKL1_9EURY</name>
<protein>
    <recommendedName>
        <fullName evidence="4">6-phosphogluconate dehydrogenase, NAD(+)-dependent, decarboxylating</fullName>
        <shortName evidence="4">6PGDH</shortName>
        <ecNumber evidence="4">1.1.1.343</ecNumber>
    </recommendedName>
</protein>
<feature type="binding site" evidence="4">
    <location>
        <position position="120"/>
    </location>
    <ligand>
        <name>NAD(+)</name>
        <dbReference type="ChEBI" id="CHEBI:57540"/>
    </ligand>
</feature>
<evidence type="ECO:0000256" key="3">
    <source>
        <dbReference type="ARBA" id="ARBA00023064"/>
    </source>
</evidence>
<dbReference type="EC" id="1.1.1.343" evidence="4"/>
<feature type="binding site" evidence="4">
    <location>
        <begin position="197"/>
        <end position="198"/>
    </location>
    <ligand>
        <name>substrate</name>
    </ligand>
</feature>
<comment type="subunit">
    <text evidence="4">Homotetramer.</text>
</comment>
<dbReference type="Pfam" id="PF03446">
    <property type="entry name" value="NAD_binding_2"/>
    <property type="match status" value="1"/>
</dbReference>
<keyword evidence="3 4" id="KW-0311">Gluconate utilization</keyword>
<evidence type="ECO:0000256" key="1">
    <source>
        <dbReference type="ARBA" id="ARBA00008419"/>
    </source>
</evidence>
<keyword evidence="4" id="KW-0520">NAD</keyword>
<dbReference type="PRINTS" id="PR00076">
    <property type="entry name" value="6PGDHDRGNASE"/>
</dbReference>
<dbReference type="Gene3D" id="3.40.50.720">
    <property type="entry name" value="NAD(P)-binding Rossmann-like Domain"/>
    <property type="match status" value="1"/>
</dbReference>
<dbReference type="InterPro" id="IPR032883">
    <property type="entry name" value="6PGDH_archaea"/>
</dbReference>
<feature type="binding site" evidence="4">
    <location>
        <begin position="143"/>
        <end position="145"/>
    </location>
    <ligand>
        <name>substrate</name>
    </ligand>
</feature>
<dbReference type="InterPro" id="IPR036291">
    <property type="entry name" value="NAD(P)-bd_dom_sf"/>
</dbReference>
<organism evidence="7 8">
    <name type="scientific">Halobaculum litoreum</name>
    <dbReference type="NCBI Taxonomy" id="3031998"/>
    <lineage>
        <taxon>Archaea</taxon>
        <taxon>Methanobacteriati</taxon>
        <taxon>Methanobacteriota</taxon>
        <taxon>Stenosarchaea group</taxon>
        <taxon>Halobacteria</taxon>
        <taxon>Halobacteriales</taxon>
        <taxon>Haloferacaceae</taxon>
        <taxon>Halobaculum</taxon>
    </lineage>
</organism>
<dbReference type="InterPro" id="IPR008927">
    <property type="entry name" value="6-PGluconate_DH-like_C_sf"/>
</dbReference>
<keyword evidence="8" id="KW-1185">Reference proteome</keyword>
<feature type="binding site" evidence="4">
    <location>
        <position position="143"/>
    </location>
    <ligand>
        <name>substrate</name>
    </ligand>
</feature>
<dbReference type="InterPro" id="IPR006115">
    <property type="entry name" value="6PGDH_NADP-bd"/>
</dbReference>
<proteinExistence type="inferred from homology"/>
<feature type="binding site" evidence="4">
    <location>
        <position position="293"/>
    </location>
    <ligand>
        <name>substrate</name>
    </ligand>
</feature>
<comment type="catalytic activity">
    <reaction evidence="4">
        <text>6-phospho-D-gluconate + NAD(+) = D-ribulose 5-phosphate + CO2 + NADH</text>
        <dbReference type="Rhea" id="RHEA:33023"/>
        <dbReference type="ChEBI" id="CHEBI:16526"/>
        <dbReference type="ChEBI" id="CHEBI:57540"/>
        <dbReference type="ChEBI" id="CHEBI:57945"/>
        <dbReference type="ChEBI" id="CHEBI:58121"/>
        <dbReference type="ChEBI" id="CHEBI:58759"/>
        <dbReference type="EC" id="1.1.1.343"/>
    </reaction>
</comment>